<name>A0A0R2JXQ3_9LACO</name>
<dbReference type="InterPro" id="IPR033132">
    <property type="entry name" value="GH_1_N_CS"/>
</dbReference>
<protein>
    <submittedName>
        <fullName evidence="7">Bgl protein</fullName>
    </submittedName>
</protein>
<evidence type="ECO:0000256" key="2">
    <source>
        <dbReference type="ARBA" id="ARBA00022801"/>
    </source>
</evidence>
<dbReference type="InterPro" id="IPR001360">
    <property type="entry name" value="Glyco_hydro_1"/>
</dbReference>
<evidence type="ECO:0000313" key="8">
    <source>
        <dbReference type="Proteomes" id="UP000051749"/>
    </source>
</evidence>
<dbReference type="Gene3D" id="3.20.20.80">
    <property type="entry name" value="Glycosidases"/>
    <property type="match status" value="1"/>
</dbReference>
<keyword evidence="3 6" id="KW-0326">Glycosidase</keyword>
<reference evidence="7 8" key="1">
    <citation type="journal article" date="2015" name="Genome Announc.">
        <title>Expanding the biotechnology potential of lactobacilli through comparative genomics of 213 strains and associated genera.</title>
        <authorList>
            <person name="Sun Z."/>
            <person name="Harris H.M."/>
            <person name="McCann A."/>
            <person name="Guo C."/>
            <person name="Argimon S."/>
            <person name="Zhang W."/>
            <person name="Yang X."/>
            <person name="Jeffery I.B."/>
            <person name="Cooney J.C."/>
            <person name="Kagawa T.F."/>
            <person name="Liu W."/>
            <person name="Song Y."/>
            <person name="Salvetti E."/>
            <person name="Wrobel A."/>
            <person name="Rasinkangas P."/>
            <person name="Parkhill J."/>
            <person name="Rea M.C."/>
            <person name="O'Sullivan O."/>
            <person name="Ritari J."/>
            <person name="Douillard F.P."/>
            <person name="Paul Ross R."/>
            <person name="Yang R."/>
            <person name="Briner A.E."/>
            <person name="Felis G.E."/>
            <person name="de Vos W.M."/>
            <person name="Barrangou R."/>
            <person name="Klaenhammer T.R."/>
            <person name="Caufield P.W."/>
            <person name="Cui Y."/>
            <person name="Zhang H."/>
            <person name="O'Toole P.W."/>
        </authorList>
    </citation>
    <scope>NUCLEOTIDE SEQUENCE [LARGE SCALE GENOMIC DNA]</scope>
    <source>
        <strain evidence="7 8">DSM 22301</strain>
    </source>
</reference>
<dbReference type="NCBIfam" id="NF007154">
    <property type="entry name" value="PRK09589.1"/>
    <property type="match status" value="1"/>
</dbReference>
<dbReference type="PANTHER" id="PTHR10353:SF85">
    <property type="entry name" value="ARYL-PHOSPHO-BETA-D-GLUCOSIDASE BGLA"/>
    <property type="match status" value="1"/>
</dbReference>
<dbReference type="InterPro" id="IPR017853">
    <property type="entry name" value="GH"/>
</dbReference>
<dbReference type="PRINTS" id="PR00131">
    <property type="entry name" value="GLHYDRLASE1"/>
</dbReference>
<sequence>MTFIIKTLSEMGYTLNVTILLNERSSLDMSKLKDGFLWGGAVAAHQLEGGWQEGGKGVSVADVMTAGANGVPREITDGVLPGKNYPNHEGIDFYHRYKEDVKLFAEMGFKCFRTSIAWTRIFPNGDEKEPNEAGLRFYDDLFDECHKYGIEPVITLAHFEMPYHLIKEYGGFTNRKVIDFYMNFAEVCFKRYKDKVKYWMTFNEIDNQSNFDSEFSVATNSGILFSNVKKEDREAAMYQAAHYELVASAKAVKVGHEINPDFEIGCMINMTPIYPYNADPKNIMLAERLMQRRYWFSDVHANGVYPNNIEAYVTRKGYRKDITDEDREILKQGTVDYIGLSYYNSMTVKADGIDIDGDFSPEAPVTKNETLKTSEWDWPIDPVGLRYSLNWLTDRYHLPLFIVENGLGARDKVEADGSIHDPYRVDYLRAHIEQMEKAVDLDGVDLMGYTPWGCIDLVSAGTGQMSKRYGFIYVDKDDDGKGTFNRSKKDSFDWYKKVIASNGEDLK</sequence>
<dbReference type="GO" id="GO:0008422">
    <property type="term" value="F:beta-glucosidase activity"/>
    <property type="evidence" value="ECO:0007669"/>
    <property type="project" value="TreeGrafter"/>
</dbReference>
<evidence type="ECO:0000256" key="3">
    <source>
        <dbReference type="ARBA" id="ARBA00023295"/>
    </source>
</evidence>
<dbReference type="GO" id="GO:0005829">
    <property type="term" value="C:cytosol"/>
    <property type="evidence" value="ECO:0007669"/>
    <property type="project" value="TreeGrafter"/>
</dbReference>
<dbReference type="AlphaFoldDB" id="A0A0R2JXQ3"/>
<organism evidence="7 8">
    <name type="scientific">Pediococcus ethanolidurans</name>
    <dbReference type="NCBI Taxonomy" id="319653"/>
    <lineage>
        <taxon>Bacteria</taxon>
        <taxon>Bacillati</taxon>
        <taxon>Bacillota</taxon>
        <taxon>Bacilli</taxon>
        <taxon>Lactobacillales</taxon>
        <taxon>Lactobacillaceae</taxon>
        <taxon>Pediococcus</taxon>
    </lineage>
</organism>
<feature type="active site" description="Nucleophile" evidence="4">
    <location>
        <position position="404"/>
    </location>
</feature>
<keyword evidence="2 6" id="KW-0378">Hydrolase</keyword>
<dbReference type="GO" id="GO:0016052">
    <property type="term" value="P:carbohydrate catabolic process"/>
    <property type="evidence" value="ECO:0007669"/>
    <property type="project" value="TreeGrafter"/>
</dbReference>
<dbReference type="PROSITE" id="PS00653">
    <property type="entry name" value="GLYCOSYL_HYDROL_F1_2"/>
    <property type="match status" value="1"/>
</dbReference>
<comment type="caution">
    <text evidence="7">The sequence shown here is derived from an EMBL/GenBank/DDBJ whole genome shotgun (WGS) entry which is preliminary data.</text>
</comment>
<proteinExistence type="inferred from homology"/>
<dbReference type="Pfam" id="PF00232">
    <property type="entry name" value="Glyco_hydro_1"/>
    <property type="match status" value="1"/>
</dbReference>
<dbReference type="NCBIfam" id="NF011589">
    <property type="entry name" value="PRK15014.1"/>
    <property type="match status" value="1"/>
</dbReference>
<dbReference type="InterPro" id="IPR018120">
    <property type="entry name" value="Glyco_hydro_1_AS"/>
</dbReference>
<dbReference type="PANTHER" id="PTHR10353">
    <property type="entry name" value="GLYCOSYL HYDROLASE"/>
    <property type="match status" value="1"/>
</dbReference>
<comment type="similarity">
    <text evidence="1 5">Belongs to the glycosyl hydrolase 1 family.</text>
</comment>
<evidence type="ECO:0000256" key="4">
    <source>
        <dbReference type="PROSITE-ProRule" id="PRU10055"/>
    </source>
</evidence>
<evidence type="ECO:0000313" key="7">
    <source>
        <dbReference type="EMBL" id="KRN81771.1"/>
    </source>
</evidence>
<dbReference type="SUPFAM" id="SSF51445">
    <property type="entry name" value="(Trans)glycosidases"/>
    <property type="match status" value="1"/>
</dbReference>
<dbReference type="FunFam" id="3.20.20.80:FF:000004">
    <property type="entry name" value="Beta-glucosidase 6-phospho-beta-glucosidase"/>
    <property type="match status" value="1"/>
</dbReference>
<evidence type="ECO:0000256" key="5">
    <source>
        <dbReference type="RuleBase" id="RU003690"/>
    </source>
</evidence>
<dbReference type="STRING" id="319653.SAMN04487973_1198"/>
<dbReference type="EMBL" id="JQBY01000020">
    <property type="protein sequence ID" value="KRN81771.1"/>
    <property type="molecule type" value="Genomic_DNA"/>
</dbReference>
<evidence type="ECO:0000256" key="1">
    <source>
        <dbReference type="ARBA" id="ARBA00010838"/>
    </source>
</evidence>
<dbReference type="PROSITE" id="PS00572">
    <property type="entry name" value="GLYCOSYL_HYDROL_F1_1"/>
    <property type="match status" value="1"/>
</dbReference>
<accession>A0A0R2JXQ3</accession>
<dbReference type="PATRIC" id="fig|319653.3.peg.991"/>
<dbReference type="Proteomes" id="UP000051749">
    <property type="component" value="Unassembled WGS sequence"/>
</dbReference>
<evidence type="ECO:0000256" key="6">
    <source>
        <dbReference type="RuleBase" id="RU004468"/>
    </source>
</evidence>
<gene>
    <name evidence="7" type="ORF">IV87_GL000980</name>
</gene>